<dbReference type="InterPro" id="IPR002725">
    <property type="entry name" value="YgjP-like_metallopeptidase"/>
</dbReference>
<evidence type="ECO:0000313" key="3">
    <source>
        <dbReference type="Proteomes" id="UP000004947"/>
    </source>
</evidence>
<accession>A6DSC0</accession>
<organism evidence="2 3">
    <name type="scientific">Lentisphaera araneosa HTCC2155</name>
    <dbReference type="NCBI Taxonomy" id="313628"/>
    <lineage>
        <taxon>Bacteria</taxon>
        <taxon>Pseudomonadati</taxon>
        <taxon>Lentisphaerota</taxon>
        <taxon>Lentisphaeria</taxon>
        <taxon>Lentisphaerales</taxon>
        <taxon>Lentisphaeraceae</taxon>
        <taxon>Lentisphaera</taxon>
    </lineage>
</organism>
<dbReference type="RefSeq" id="WP_007280729.1">
    <property type="nucleotide sequence ID" value="NZ_ABCK01000029.1"/>
</dbReference>
<comment type="caution">
    <text evidence="2">The sequence shown here is derived from an EMBL/GenBank/DDBJ whole genome shotgun (WGS) entry which is preliminary data.</text>
</comment>
<keyword evidence="3" id="KW-1185">Reference proteome</keyword>
<dbReference type="Pfam" id="PF01863">
    <property type="entry name" value="YgjP-like"/>
    <property type="match status" value="1"/>
</dbReference>
<dbReference type="PANTHER" id="PTHR30399">
    <property type="entry name" value="UNCHARACTERIZED PROTEIN YGJP"/>
    <property type="match status" value="1"/>
</dbReference>
<evidence type="ECO:0000313" key="2">
    <source>
        <dbReference type="EMBL" id="EDM25465.1"/>
    </source>
</evidence>
<dbReference type="Proteomes" id="UP000004947">
    <property type="component" value="Unassembled WGS sequence"/>
</dbReference>
<protein>
    <recommendedName>
        <fullName evidence="1">YgjP-like metallopeptidase domain-containing protein</fullName>
    </recommendedName>
</protein>
<proteinExistence type="predicted"/>
<reference evidence="2 3" key="1">
    <citation type="journal article" date="2010" name="J. Bacteriol.">
        <title>Genome sequence of Lentisphaera araneosa HTCC2155T, the type species of the order Lentisphaerales in the phylum Lentisphaerae.</title>
        <authorList>
            <person name="Thrash J.C."/>
            <person name="Cho J.C."/>
            <person name="Vergin K.L."/>
            <person name="Morris R.M."/>
            <person name="Giovannoni S.J."/>
        </authorList>
    </citation>
    <scope>NUCLEOTIDE SEQUENCE [LARGE SCALE GENOMIC DNA]</scope>
    <source>
        <strain evidence="2 3">HTCC2155</strain>
    </source>
</reference>
<dbReference type="STRING" id="313628.LNTAR_25390"/>
<dbReference type="Gene3D" id="3.30.2010.10">
    <property type="entry name" value="Metalloproteases ('zincins'), catalytic domain"/>
    <property type="match status" value="1"/>
</dbReference>
<dbReference type="EMBL" id="ABCK01000029">
    <property type="protein sequence ID" value="EDM25465.1"/>
    <property type="molecule type" value="Genomic_DNA"/>
</dbReference>
<dbReference type="CDD" id="cd07344">
    <property type="entry name" value="M48_yhfN_like"/>
    <property type="match status" value="1"/>
</dbReference>
<dbReference type="eggNOG" id="COG1451">
    <property type="taxonomic scope" value="Bacteria"/>
</dbReference>
<gene>
    <name evidence="2" type="ORF">LNTAR_25390</name>
</gene>
<name>A6DSC0_9BACT</name>
<feature type="domain" description="YgjP-like metallopeptidase" evidence="1">
    <location>
        <begin position="23"/>
        <end position="227"/>
    </location>
</feature>
<evidence type="ECO:0000259" key="1">
    <source>
        <dbReference type="Pfam" id="PF01863"/>
    </source>
</evidence>
<sequence>MIHSVLYGEEKIHFECCYISEAKLKFEVKNNESVLVSCPEGTPLNIVKNKVLKRARWIIKQVHDIRLHNQDVRPRKYISGECHFYLGRRYVLKVVESDDKFVKMWRGKLEVYCRSSLDVKTLLAAWYKVKAESYFHSRLKEISTLLPWTRQGLPKMRLLSMQKQWGSCSPSGDIVLNPHLVKAPRECVDYVILHELCHLEEHNHSPRFYQLLGQLMPNWKEIKPKLDAMAEVYLNV</sequence>
<dbReference type="InterPro" id="IPR053136">
    <property type="entry name" value="UTP_pyrophosphatase-like"/>
</dbReference>
<dbReference type="AlphaFoldDB" id="A6DSC0"/>
<dbReference type="PANTHER" id="PTHR30399:SF1">
    <property type="entry name" value="UTP PYROPHOSPHATASE"/>
    <property type="match status" value="1"/>
</dbReference>
<dbReference type="OrthoDB" id="9811177at2"/>